<organism evidence="3 4">
    <name type="scientific">Candidatus Sulfotelmatobacter kueseliae</name>
    <dbReference type="NCBI Taxonomy" id="2042962"/>
    <lineage>
        <taxon>Bacteria</taxon>
        <taxon>Pseudomonadati</taxon>
        <taxon>Acidobacteriota</taxon>
        <taxon>Terriglobia</taxon>
        <taxon>Terriglobales</taxon>
        <taxon>Candidatus Korobacteraceae</taxon>
        <taxon>Candidatus Sulfotelmatobacter</taxon>
    </lineage>
</organism>
<dbReference type="Gene3D" id="3.90.470.20">
    <property type="entry name" value="4'-phosphopantetheinyl transferase domain"/>
    <property type="match status" value="1"/>
</dbReference>
<dbReference type="Proteomes" id="UP000238701">
    <property type="component" value="Unassembled WGS sequence"/>
</dbReference>
<dbReference type="AlphaFoldDB" id="A0A2U3K8C9"/>
<dbReference type="InterPro" id="IPR008278">
    <property type="entry name" value="4-PPantetheinyl_Trfase_dom"/>
</dbReference>
<evidence type="ECO:0000313" key="3">
    <source>
        <dbReference type="EMBL" id="SPF35896.1"/>
    </source>
</evidence>
<name>A0A2U3K8C9_9BACT</name>
<keyword evidence="1" id="KW-0808">Transferase</keyword>
<feature type="domain" description="4'-phosphopantetheinyl transferase" evidence="2">
    <location>
        <begin position="12"/>
        <end position="55"/>
    </location>
</feature>
<evidence type="ECO:0000259" key="2">
    <source>
        <dbReference type="Pfam" id="PF01648"/>
    </source>
</evidence>
<dbReference type="Pfam" id="PF01648">
    <property type="entry name" value="ACPS"/>
    <property type="match status" value="1"/>
</dbReference>
<dbReference type="GO" id="GO:0008897">
    <property type="term" value="F:holo-[acyl-carrier-protein] synthase activity"/>
    <property type="evidence" value="ECO:0007669"/>
    <property type="project" value="InterPro"/>
</dbReference>
<dbReference type="GO" id="GO:0000287">
    <property type="term" value="F:magnesium ion binding"/>
    <property type="evidence" value="ECO:0007669"/>
    <property type="project" value="InterPro"/>
</dbReference>
<reference evidence="4" key="1">
    <citation type="submission" date="2018-02" db="EMBL/GenBank/DDBJ databases">
        <authorList>
            <person name="Hausmann B."/>
        </authorList>
    </citation>
    <scope>NUCLEOTIDE SEQUENCE [LARGE SCALE GENOMIC DNA]</scope>
    <source>
        <strain evidence="4">Peat soil MAG SbA1</strain>
    </source>
</reference>
<dbReference type="InterPro" id="IPR037143">
    <property type="entry name" value="4-PPantetheinyl_Trfase_dom_sf"/>
</dbReference>
<dbReference type="EMBL" id="OMOD01000054">
    <property type="protein sequence ID" value="SPF35896.1"/>
    <property type="molecule type" value="Genomic_DNA"/>
</dbReference>
<gene>
    <name evidence="3" type="ORF">SBA1_1470010</name>
</gene>
<accession>A0A2U3K8C9</accession>
<evidence type="ECO:0000313" key="4">
    <source>
        <dbReference type="Proteomes" id="UP000238701"/>
    </source>
</evidence>
<evidence type="ECO:0000256" key="1">
    <source>
        <dbReference type="ARBA" id="ARBA00022679"/>
    </source>
</evidence>
<dbReference type="SUPFAM" id="SSF56214">
    <property type="entry name" value="4'-phosphopantetheinyl transferase"/>
    <property type="match status" value="1"/>
</dbReference>
<sequence length="78" mass="8797">MTLLAFGRRREIGVDVERMRRDLDVDAIARRFFSPEEQKQLTAVGSTERCEAFFSMLDAKRGLHQSQGARPLAAAESV</sequence>
<protein>
    <recommendedName>
        <fullName evidence="2">4'-phosphopantetheinyl transferase domain-containing protein</fullName>
    </recommendedName>
</protein>
<proteinExistence type="predicted"/>